<protein>
    <submittedName>
        <fullName evidence="6">Sex-lethal homolog</fullName>
    </submittedName>
</protein>
<evidence type="ECO:0000256" key="3">
    <source>
        <dbReference type="PROSITE-ProRule" id="PRU00176"/>
    </source>
</evidence>
<dbReference type="OMA" id="SCCYGFV"/>
<sequence>MEESGIEMSVYEGDLDAPLDVARGDDEDRTNLIINYLPQSMTDNELFSMFVTCGPLVQARIIRDRKSGYSFGYGFVHYENPKDAKRAIETLSGLAIQNKTIKVSYARPNTELIKDSNLYIANLGCSVTEEAIHSMFSTYGKIVTLNLLKDPITGKPKGVAFVRYSKQSEAKDAITALNGTMMTGNDKPMLVKVAEEHGKQNVRYFMPNWAGEQHGGRGANNSRGNRGNFPRGRHVGNRFNPMTSGAGRGNTNYIY</sequence>
<dbReference type="AlphaFoldDB" id="C1BTQ6"/>
<dbReference type="InterPro" id="IPR035979">
    <property type="entry name" value="RBD_domain_sf"/>
</dbReference>
<organism evidence="6">
    <name type="scientific">Lepeophtheirus salmonis</name>
    <name type="common">Salmon louse</name>
    <name type="synonym">Caligus salmonis</name>
    <dbReference type="NCBI Taxonomy" id="72036"/>
    <lineage>
        <taxon>Eukaryota</taxon>
        <taxon>Metazoa</taxon>
        <taxon>Ecdysozoa</taxon>
        <taxon>Arthropoda</taxon>
        <taxon>Crustacea</taxon>
        <taxon>Multicrustacea</taxon>
        <taxon>Hexanauplia</taxon>
        <taxon>Copepoda</taxon>
        <taxon>Siphonostomatoida</taxon>
        <taxon>Caligidae</taxon>
        <taxon>Lepeophtheirus</taxon>
    </lineage>
</organism>
<dbReference type="Pfam" id="PF00076">
    <property type="entry name" value="RRM_1"/>
    <property type="match status" value="2"/>
</dbReference>
<feature type="domain" description="RRM" evidence="5">
    <location>
        <begin position="30"/>
        <end position="108"/>
    </location>
</feature>
<gene>
    <name evidence="6" type="primary">SXL</name>
</gene>
<dbReference type="EMBL" id="BT121101">
    <property type="protein sequence ID" value="ADD38031.1"/>
    <property type="molecule type" value="mRNA"/>
</dbReference>
<reference evidence="7" key="2">
    <citation type="submission" date="2010-03" db="EMBL/GenBank/DDBJ databases">
        <title>Atlantic Lepeophtheirus salmonis ESTs and full-length cDNAs.</title>
        <authorList>
            <person name="Yasuike M."/>
            <person name="von Schalburg K."/>
            <person name="Cooper G."/>
            <person name="Leong J."/>
            <person name="Nilsen F."/>
            <person name="Jones S.R.M."/>
            <person name="Koop B.F."/>
        </authorList>
    </citation>
    <scope>NUCLEOTIDE SEQUENCE</scope>
    <source>
        <strain evidence="7">Atlantic form</strain>
        <tissue evidence="7">Mixed tissue</tissue>
    </source>
</reference>
<dbReference type="PANTHER" id="PTHR48027">
    <property type="entry name" value="HETEROGENEOUS NUCLEAR RIBONUCLEOPROTEIN 87F-RELATED"/>
    <property type="match status" value="1"/>
</dbReference>
<dbReference type="InterPro" id="IPR052462">
    <property type="entry name" value="SLIRP/GR-RBP-like"/>
</dbReference>
<name>C1BTQ6_LEPSM</name>
<dbReference type="GO" id="GO:0003729">
    <property type="term" value="F:mRNA binding"/>
    <property type="evidence" value="ECO:0007669"/>
    <property type="project" value="UniProtKB-ARBA"/>
</dbReference>
<dbReference type="InterPro" id="IPR002343">
    <property type="entry name" value="Hud_Sxl_RNA"/>
</dbReference>
<feature type="domain" description="RRM" evidence="5">
    <location>
        <begin position="116"/>
        <end position="196"/>
    </location>
</feature>
<dbReference type="GO" id="GO:0005737">
    <property type="term" value="C:cytoplasm"/>
    <property type="evidence" value="ECO:0007669"/>
    <property type="project" value="UniProtKB-ARBA"/>
</dbReference>
<evidence type="ECO:0000256" key="4">
    <source>
        <dbReference type="SAM" id="MobiDB-lite"/>
    </source>
</evidence>
<dbReference type="OrthoDB" id="266020at2759"/>
<dbReference type="PRINTS" id="PR00961">
    <property type="entry name" value="HUDSXLRNA"/>
</dbReference>
<dbReference type="GO" id="GO:0009967">
    <property type="term" value="P:positive regulation of signal transduction"/>
    <property type="evidence" value="ECO:0007669"/>
    <property type="project" value="UniProtKB-ARBA"/>
</dbReference>
<keyword evidence="1" id="KW-0677">Repeat</keyword>
<dbReference type="GO" id="GO:0010629">
    <property type="term" value="P:negative regulation of gene expression"/>
    <property type="evidence" value="ECO:0007669"/>
    <property type="project" value="UniProtKB-ARBA"/>
</dbReference>
<evidence type="ECO:0000256" key="2">
    <source>
        <dbReference type="ARBA" id="ARBA00022884"/>
    </source>
</evidence>
<dbReference type="SMART" id="SM00360">
    <property type="entry name" value="RRM"/>
    <property type="match status" value="2"/>
</dbReference>
<evidence type="ECO:0000313" key="6">
    <source>
        <dbReference type="EMBL" id="ACO12409.1"/>
    </source>
</evidence>
<dbReference type="FunFam" id="3.30.70.330:FF:000383">
    <property type="entry name" value="Sex lethal, isoform D"/>
    <property type="match status" value="1"/>
</dbReference>
<dbReference type="SUPFAM" id="SSF54928">
    <property type="entry name" value="RNA-binding domain, RBD"/>
    <property type="match status" value="2"/>
</dbReference>
<dbReference type="InterPro" id="IPR012677">
    <property type="entry name" value="Nucleotide-bd_a/b_plait_sf"/>
</dbReference>
<evidence type="ECO:0000256" key="1">
    <source>
        <dbReference type="ARBA" id="ARBA00022737"/>
    </source>
</evidence>
<accession>C1BTQ6</accession>
<feature type="region of interest" description="Disordered" evidence="4">
    <location>
        <begin position="211"/>
        <end position="255"/>
    </location>
</feature>
<feature type="compositionally biased region" description="Low complexity" evidence="4">
    <location>
        <begin position="219"/>
        <end position="228"/>
    </location>
</feature>
<evidence type="ECO:0000259" key="5">
    <source>
        <dbReference type="PROSITE" id="PS50102"/>
    </source>
</evidence>
<dbReference type="PROSITE" id="PS50102">
    <property type="entry name" value="RRM"/>
    <property type="match status" value="2"/>
</dbReference>
<reference evidence="6" key="1">
    <citation type="submission" date="2009-06" db="EMBL/GenBank/DDBJ databases">
        <title>Lepeophtheirus salmonis ESTs and full-length cDNAs.</title>
        <authorList>
            <person name="Yasuike M."/>
            <person name="von Schalburg K."/>
            <person name="Cooper G."/>
            <person name="Leong J."/>
            <person name="Jones S.R.M."/>
            <person name="Koop B.F."/>
        </authorList>
    </citation>
    <scope>NUCLEOTIDE SEQUENCE</scope>
    <source>
        <strain evidence="6">Pacific form</strain>
        <tissue evidence="6">Whole</tissue>
    </source>
</reference>
<keyword evidence="2 3" id="KW-0694">RNA-binding</keyword>
<dbReference type="InterPro" id="IPR000504">
    <property type="entry name" value="RRM_dom"/>
</dbReference>
<dbReference type="EMBL" id="BT077985">
    <property type="protein sequence ID" value="ACO12409.1"/>
    <property type="molecule type" value="mRNA"/>
</dbReference>
<evidence type="ECO:0000313" key="7">
    <source>
        <dbReference type="EMBL" id="ADD38031.1"/>
    </source>
</evidence>
<dbReference type="Gene3D" id="3.30.70.330">
    <property type="match status" value="2"/>
</dbReference>
<dbReference type="GO" id="GO:1990904">
    <property type="term" value="C:ribonucleoprotein complex"/>
    <property type="evidence" value="ECO:0007669"/>
    <property type="project" value="InterPro"/>
</dbReference>
<proteinExistence type="evidence at transcript level"/>